<dbReference type="PANTHER" id="PTHR43235">
    <property type="entry name" value="GLUTAMINE AMIDOTRANSFERASE PB2B2.05-RELATED"/>
    <property type="match status" value="1"/>
</dbReference>
<comment type="pathway">
    <text evidence="4">Amine and polyamine degradation; putrescine degradation; 4-aminobutanoate from putrescine: step 4/4.</text>
</comment>
<evidence type="ECO:0000313" key="7">
    <source>
        <dbReference type="Proteomes" id="UP000468901"/>
    </source>
</evidence>
<dbReference type="PANTHER" id="PTHR43235:SF1">
    <property type="entry name" value="GLUTAMINE AMIDOTRANSFERASE PB2B2.05-RELATED"/>
    <property type="match status" value="1"/>
</dbReference>
<comment type="catalytic activity">
    <reaction evidence="2">
        <text>4-(gamma-L-glutamylamino)butanoate + H2O = 4-aminobutanoate + L-glutamate</text>
        <dbReference type="Rhea" id="RHEA:19737"/>
        <dbReference type="ChEBI" id="CHEBI:15377"/>
        <dbReference type="ChEBI" id="CHEBI:29985"/>
        <dbReference type="ChEBI" id="CHEBI:58800"/>
        <dbReference type="ChEBI" id="CHEBI:59888"/>
        <dbReference type="EC" id="3.5.1.94"/>
    </reaction>
</comment>
<dbReference type="Proteomes" id="UP000468901">
    <property type="component" value="Unassembled WGS sequence"/>
</dbReference>
<comment type="caution">
    <text evidence="6">The sequence shown here is derived from an EMBL/GenBank/DDBJ whole genome shotgun (WGS) entry which is preliminary data.</text>
</comment>
<evidence type="ECO:0000256" key="4">
    <source>
        <dbReference type="ARBA" id="ARBA00060634"/>
    </source>
</evidence>
<dbReference type="GO" id="GO:0033969">
    <property type="term" value="F:gamma-glutamyl-gamma-aminobutyrate hydrolase activity"/>
    <property type="evidence" value="ECO:0007669"/>
    <property type="project" value="UniProtKB-EC"/>
</dbReference>
<dbReference type="RefSeq" id="WP_152214756.1">
    <property type="nucleotide sequence ID" value="NZ_WESC01000002.1"/>
</dbReference>
<evidence type="ECO:0000313" key="6">
    <source>
        <dbReference type="EMBL" id="KAB7742334.1"/>
    </source>
</evidence>
<protein>
    <recommendedName>
        <fullName evidence="5">gamma-glutamyl-gamma-aminobutyrate hydrolase</fullName>
        <ecNumber evidence="5">3.5.1.94</ecNumber>
    </recommendedName>
</protein>
<dbReference type="InterPro" id="IPR011697">
    <property type="entry name" value="Peptidase_C26"/>
</dbReference>
<dbReference type="GO" id="GO:0005829">
    <property type="term" value="C:cytosol"/>
    <property type="evidence" value="ECO:0007669"/>
    <property type="project" value="TreeGrafter"/>
</dbReference>
<keyword evidence="7" id="KW-1185">Reference proteome</keyword>
<dbReference type="PROSITE" id="PS51273">
    <property type="entry name" value="GATASE_TYPE_1"/>
    <property type="match status" value="1"/>
</dbReference>
<evidence type="ECO:0000256" key="1">
    <source>
        <dbReference type="ARBA" id="ARBA00011083"/>
    </source>
</evidence>
<reference evidence="6 7" key="1">
    <citation type="submission" date="2019-09" db="EMBL/GenBank/DDBJ databases">
        <title>Parvibaculum sedimenti sp. nov., isolated from sediment.</title>
        <authorList>
            <person name="Wang Y."/>
        </authorList>
    </citation>
    <scope>NUCLEOTIDE SEQUENCE [LARGE SCALE GENOMIC DNA]</scope>
    <source>
        <strain evidence="6 7">HXT-9</strain>
    </source>
</reference>
<comment type="similarity">
    <text evidence="1">Belongs to the peptidase C26 family.</text>
</comment>
<gene>
    <name evidence="6" type="ORF">F2P47_03470</name>
</gene>
<dbReference type="EC" id="3.5.1.94" evidence="5"/>
<dbReference type="EMBL" id="WESC01000002">
    <property type="protein sequence ID" value="KAB7742334.1"/>
    <property type="molecule type" value="Genomic_DNA"/>
</dbReference>
<evidence type="ECO:0000256" key="2">
    <source>
        <dbReference type="ARBA" id="ARBA00052718"/>
    </source>
</evidence>
<dbReference type="AlphaFoldDB" id="A0A6N6VMS3"/>
<dbReference type="Pfam" id="PF07722">
    <property type="entry name" value="Peptidase_C26"/>
    <property type="match status" value="1"/>
</dbReference>
<dbReference type="Gene3D" id="3.40.50.880">
    <property type="match status" value="1"/>
</dbReference>
<name>A0A6N6VMS3_9HYPH</name>
<dbReference type="GO" id="GO:0006598">
    <property type="term" value="P:polyamine catabolic process"/>
    <property type="evidence" value="ECO:0007669"/>
    <property type="project" value="TreeGrafter"/>
</dbReference>
<evidence type="ECO:0000256" key="3">
    <source>
        <dbReference type="ARBA" id="ARBA00055068"/>
    </source>
</evidence>
<dbReference type="SUPFAM" id="SSF52317">
    <property type="entry name" value="Class I glutamine amidotransferase-like"/>
    <property type="match status" value="1"/>
</dbReference>
<keyword evidence="6" id="KW-0378">Hydrolase</keyword>
<evidence type="ECO:0000256" key="5">
    <source>
        <dbReference type="ARBA" id="ARBA00066788"/>
    </source>
</evidence>
<sequence>MTRNLSRRPIVGIPCDVKLLGVHPFHAVGEKYIAAVEDSAGTKPILLPVPRLSEGTFDLETEIEEIFAICDGIFLTGSHSNVHPKNYGGTAPREGVLLDEQRDALTLGLIRACVERGVPLFCICRGFQEMNVAFGGTLHQHIHEMPGEPGFAPRLDHRENKEDPLDKQYGPAHEVNLIEGGIFEKILGTRKIDVNSLHGQGVAQLSPRLVAEGRAPDGTVEAMSVRDAKGFALGVQWHPEWKYWENPVSQKLFGAFGDAVRSAMAPSARERQQA</sequence>
<dbReference type="FunFam" id="3.40.50.880:FF:000030">
    <property type="entry name" value="Gamma-glutamyl-gamma-aminobutyrate hydrolase PuuD"/>
    <property type="match status" value="1"/>
</dbReference>
<dbReference type="InterPro" id="IPR029062">
    <property type="entry name" value="Class_I_gatase-like"/>
</dbReference>
<organism evidence="6 7">
    <name type="scientific">Parvibaculum sedimenti</name>
    <dbReference type="NCBI Taxonomy" id="2608632"/>
    <lineage>
        <taxon>Bacteria</taxon>
        <taxon>Pseudomonadati</taxon>
        <taxon>Pseudomonadota</taxon>
        <taxon>Alphaproteobacteria</taxon>
        <taxon>Hyphomicrobiales</taxon>
        <taxon>Parvibaculaceae</taxon>
        <taxon>Parvibaculum</taxon>
    </lineage>
</organism>
<proteinExistence type="inferred from homology"/>
<accession>A0A6N6VMS3</accession>
<dbReference type="InterPro" id="IPR044668">
    <property type="entry name" value="PuuD-like"/>
</dbReference>
<comment type="function">
    <text evidence="3">Involved in the breakdown of putrescine via hydrolysis of the gamma-glutamyl linkage of gamma-glutamyl-gamma-aminobutyrate.</text>
</comment>
<dbReference type="CDD" id="cd01745">
    <property type="entry name" value="GATase1_2"/>
    <property type="match status" value="1"/>
</dbReference>